<sequence>MLTSSHNHTPPKVSPRASSETVARPTNNNPRVVTPATTTTWPLRHPRPPCHLNWPPGSTFPARTHLERTQAVDPHAKL</sequence>
<evidence type="ECO:0000313" key="2">
    <source>
        <dbReference type="EMBL" id="OAV87656.1"/>
    </source>
</evidence>
<reference evidence="3" key="4">
    <citation type="submission" date="2025-05" db="UniProtKB">
        <authorList>
            <consortium name="EnsemblFungi"/>
        </authorList>
    </citation>
    <scope>IDENTIFICATION</scope>
    <source>
        <strain evidence="3">isolate 1-1 / race 1 (BBBD)</strain>
    </source>
</reference>
<name>A0A180G4T8_PUCT1</name>
<reference evidence="3 4" key="3">
    <citation type="journal article" date="2017" name="G3 (Bethesda)">
        <title>Comparative analysis highlights variable genome content of wheat rusts and divergence of the mating loci.</title>
        <authorList>
            <person name="Cuomo C.A."/>
            <person name="Bakkeren G."/>
            <person name="Khalil H.B."/>
            <person name="Panwar V."/>
            <person name="Joly D."/>
            <person name="Linning R."/>
            <person name="Sakthikumar S."/>
            <person name="Song X."/>
            <person name="Adiconis X."/>
            <person name="Fan L."/>
            <person name="Goldberg J.M."/>
            <person name="Levin J.Z."/>
            <person name="Young S."/>
            <person name="Zeng Q."/>
            <person name="Anikster Y."/>
            <person name="Bruce M."/>
            <person name="Wang M."/>
            <person name="Yin C."/>
            <person name="McCallum B."/>
            <person name="Szabo L.J."/>
            <person name="Hulbert S."/>
            <person name="Chen X."/>
            <person name="Fellers J.P."/>
        </authorList>
    </citation>
    <scope>NUCLEOTIDE SEQUENCE</scope>
    <source>
        <strain evidence="3">isolate 1-1 / race 1 (BBBD)</strain>
        <strain evidence="4">Isolate 1-1 / race 1 (BBBD)</strain>
    </source>
</reference>
<feature type="non-terminal residue" evidence="2">
    <location>
        <position position="78"/>
    </location>
</feature>
<reference evidence="2" key="2">
    <citation type="submission" date="2016-05" db="EMBL/GenBank/DDBJ databases">
        <title>Comparative analysis highlights variable genome content of wheat rusts and divergence of the mating loci.</title>
        <authorList>
            <person name="Cuomo C.A."/>
            <person name="Bakkeren G."/>
            <person name="Szabo L."/>
            <person name="Khalil H."/>
            <person name="Joly D."/>
            <person name="Goldberg J."/>
            <person name="Young S."/>
            <person name="Zeng Q."/>
            <person name="Fellers J."/>
        </authorList>
    </citation>
    <scope>NUCLEOTIDE SEQUENCE [LARGE SCALE GENOMIC DNA]</scope>
    <source>
        <strain evidence="2">1-1 BBBD Race 1</strain>
    </source>
</reference>
<dbReference type="Proteomes" id="UP000005240">
    <property type="component" value="Unassembled WGS sequence"/>
</dbReference>
<evidence type="ECO:0000313" key="4">
    <source>
        <dbReference type="Proteomes" id="UP000005240"/>
    </source>
</evidence>
<gene>
    <name evidence="2" type="ORF">PTTG_07814</name>
</gene>
<feature type="region of interest" description="Disordered" evidence="1">
    <location>
        <begin position="1"/>
        <end position="78"/>
    </location>
</feature>
<keyword evidence="4" id="KW-1185">Reference proteome</keyword>
<organism evidence="2">
    <name type="scientific">Puccinia triticina (isolate 1-1 / race 1 (BBBD))</name>
    <name type="common">Brown leaf rust fungus</name>
    <dbReference type="NCBI Taxonomy" id="630390"/>
    <lineage>
        <taxon>Eukaryota</taxon>
        <taxon>Fungi</taxon>
        <taxon>Dikarya</taxon>
        <taxon>Basidiomycota</taxon>
        <taxon>Pucciniomycotina</taxon>
        <taxon>Pucciniomycetes</taxon>
        <taxon>Pucciniales</taxon>
        <taxon>Pucciniaceae</taxon>
        <taxon>Puccinia</taxon>
    </lineage>
</organism>
<dbReference type="EMBL" id="ADAS02000321">
    <property type="protein sequence ID" value="OAV87656.1"/>
    <property type="molecule type" value="Genomic_DNA"/>
</dbReference>
<evidence type="ECO:0000256" key="1">
    <source>
        <dbReference type="SAM" id="MobiDB-lite"/>
    </source>
</evidence>
<protein>
    <submittedName>
        <fullName evidence="2 3">Uncharacterized protein</fullName>
    </submittedName>
</protein>
<accession>A0A180G4T8</accession>
<evidence type="ECO:0000313" key="3">
    <source>
        <dbReference type="EnsemblFungi" id="PTTG_07814-t43_1-p1"/>
    </source>
</evidence>
<feature type="compositionally biased region" description="Polar residues" evidence="1">
    <location>
        <begin position="16"/>
        <end position="41"/>
    </location>
</feature>
<feature type="compositionally biased region" description="Basic and acidic residues" evidence="1">
    <location>
        <begin position="64"/>
        <end position="78"/>
    </location>
</feature>
<dbReference type="AlphaFoldDB" id="A0A180G4T8"/>
<dbReference type="EnsemblFungi" id="PTTG_07814-t43_1">
    <property type="protein sequence ID" value="PTTG_07814-t43_1-p1"/>
    <property type="gene ID" value="PTTG_07814"/>
</dbReference>
<reference evidence="2" key="1">
    <citation type="submission" date="2009-11" db="EMBL/GenBank/DDBJ databases">
        <authorList>
            <consortium name="The Broad Institute Genome Sequencing Platform"/>
            <person name="Ward D."/>
            <person name="Feldgarden M."/>
            <person name="Earl A."/>
            <person name="Young S.K."/>
            <person name="Zeng Q."/>
            <person name="Koehrsen M."/>
            <person name="Alvarado L."/>
            <person name="Berlin A."/>
            <person name="Bochicchio J."/>
            <person name="Borenstein D."/>
            <person name="Chapman S.B."/>
            <person name="Chen Z."/>
            <person name="Engels R."/>
            <person name="Freedman E."/>
            <person name="Gellesch M."/>
            <person name="Goldberg J."/>
            <person name="Griggs A."/>
            <person name="Gujja S."/>
            <person name="Heilman E."/>
            <person name="Heiman D."/>
            <person name="Hepburn T."/>
            <person name="Howarth C."/>
            <person name="Jen D."/>
            <person name="Larson L."/>
            <person name="Lewis B."/>
            <person name="Mehta T."/>
            <person name="Park D."/>
            <person name="Pearson M."/>
            <person name="Roberts A."/>
            <person name="Saif S."/>
            <person name="Shea T."/>
            <person name="Shenoy N."/>
            <person name="Sisk P."/>
            <person name="Stolte C."/>
            <person name="Sykes S."/>
            <person name="Thomson T."/>
            <person name="Walk T."/>
            <person name="White J."/>
            <person name="Yandava C."/>
            <person name="Izard J."/>
            <person name="Baranova O.V."/>
            <person name="Blanton J.M."/>
            <person name="Tanner A.C."/>
            <person name="Dewhirst F.E."/>
            <person name="Haas B."/>
            <person name="Nusbaum C."/>
            <person name="Birren B."/>
        </authorList>
    </citation>
    <scope>NUCLEOTIDE SEQUENCE [LARGE SCALE GENOMIC DNA]</scope>
    <source>
        <strain evidence="2">1-1 BBBD Race 1</strain>
    </source>
</reference>
<dbReference type="VEuPathDB" id="FungiDB:PTTG_07814"/>
<proteinExistence type="predicted"/>